<dbReference type="Proteomes" id="UP000483286">
    <property type="component" value="Unassembled WGS sequence"/>
</dbReference>
<protein>
    <submittedName>
        <fullName evidence="1">DUF3224 family protein</fullName>
    </submittedName>
</protein>
<evidence type="ECO:0000313" key="2">
    <source>
        <dbReference type="Proteomes" id="UP000483286"/>
    </source>
</evidence>
<comment type="caution">
    <text evidence="1">The sequence shown here is derived from an EMBL/GenBank/DDBJ whole genome shotgun (WGS) entry which is preliminary data.</text>
</comment>
<dbReference type="Pfam" id="PF11528">
    <property type="entry name" value="DUF3224"/>
    <property type="match status" value="1"/>
</dbReference>
<dbReference type="RefSeq" id="WP_157460501.1">
    <property type="nucleotide sequence ID" value="NZ_WQLB01000028.1"/>
</dbReference>
<proteinExistence type="predicted"/>
<organism evidence="1 2">
    <name type="scientific">Deinococcus arboris</name>
    <dbReference type="NCBI Taxonomy" id="2682977"/>
    <lineage>
        <taxon>Bacteria</taxon>
        <taxon>Thermotogati</taxon>
        <taxon>Deinococcota</taxon>
        <taxon>Deinococci</taxon>
        <taxon>Deinococcales</taxon>
        <taxon>Deinococcaceae</taxon>
        <taxon>Deinococcus</taxon>
    </lineage>
</organism>
<dbReference type="Gene3D" id="2.40.350.10">
    <property type="entry name" value="SO1590-like"/>
    <property type="match status" value="1"/>
</dbReference>
<evidence type="ECO:0000313" key="1">
    <source>
        <dbReference type="EMBL" id="MVN88443.1"/>
    </source>
</evidence>
<dbReference type="InterPro" id="IPR023159">
    <property type="entry name" value="SO1590-like_sf"/>
</dbReference>
<sequence>MSAVASGTFAVTFRPPGDLPAVVPGIQELAFDKLWTGDLSGHSQGHMLAYAQTAYVALEVFTGTLAGRTGQFAFAHLGDQAQGQQRLLYRIVEGSGQGDLSGICGELSLSITDQEHRYAVHYTL</sequence>
<dbReference type="InterPro" id="IPR021607">
    <property type="entry name" value="DUF3224"/>
</dbReference>
<gene>
    <name evidence="1" type="ORF">GO986_17005</name>
</gene>
<name>A0A7C9MAK2_9DEIO</name>
<dbReference type="AlphaFoldDB" id="A0A7C9MAK2"/>
<dbReference type="SUPFAM" id="SSF159238">
    <property type="entry name" value="SO1590-like"/>
    <property type="match status" value="1"/>
</dbReference>
<accession>A0A7C9MAK2</accession>
<keyword evidence="2" id="KW-1185">Reference proteome</keyword>
<reference evidence="1 2" key="1">
    <citation type="submission" date="2019-12" db="EMBL/GenBank/DDBJ databases">
        <title>Deinococcus sp. HMF7620 Genome sequencing and assembly.</title>
        <authorList>
            <person name="Kang H."/>
            <person name="Kim H."/>
            <person name="Joh K."/>
        </authorList>
    </citation>
    <scope>NUCLEOTIDE SEQUENCE [LARGE SCALE GENOMIC DNA]</scope>
    <source>
        <strain evidence="1 2">HMF7620</strain>
    </source>
</reference>
<dbReference type="EMBL" id="WQLB01000028">
    <property type="protein sequence ID" value="MVN88443.1"/>
    <property type="molecule type" value="Genomic_DNA"/>
</dbReference>